<comment type="caution">
    <text evidence="3">The sequence shown here is derived from an EMBL/GenBank/DDBJ whole genome shotgun (WGS) entry which is preliminary data.</text>
</comment>
<feature type="signal peptide" evidence="2">
    <location>
        <begin position="1"/>
        <end position="22"/>
    </location>
</feature>
<dbReference type="Proteomes" id="UP000663846">
    <property type="component" value="Unassembled WGS sequence"/>
</dbReference>
<evidence type="ECO:0000256" key="1">
    <source>
        <dbReference type="SAM" id="Phobius"/>
    </source>
</evidence>
<keyword evidence="1" id="KW-0472">Membrane</keyword>
<feature type="transmembrane region" description="Helical" evidence="1">
    <location>
        <begin position="176"/>
        <end position="196"/>
    </location>
</feature>
<keyword evidence="1" id="KW-0812">Transmembrane</keyword>
<reference evidence="3" key="1">
    <citation type="submission" date="2021-01" db="EMBL/GenBank/DDBJ databases">
        <authorList>
            <person name="Kaushik A."/>
        </authorList>
    </citation>
    <scope>NUCLEOTIDE SEQUENCE</scope>
    <source>
        <strain evidence="3">AG1-1C</strain>
    </source>
</reference>
<dbReference type="EMBL" id="CAJMWS010000691">
    <property type="protein sequence ID" value="CAE6459125.1"/>
    <property type="molecule type" value="Genomic_DNA"/>
</dbReference>
<dbReference type="AlphaFoldDB" id="A0A8H3GNW8"/>
<evidence type="ECO:0000313" key="3">
    <source>
        <dbReference type="EMBL" id="CAE6459125.1"/>
    </source>
</evidence>
<keyword evidence="1" id="KW-1133">Transmembrane helix</keyword>
<accession>A0A8H3GNW8</accession>
<organism evidence="3 4">
    <name type="scientific">Rhizoctonia solani</name>
    <dbReference type="NCBI Taxonomy" id="456999"/>
    <lineage>
        <taxon>Eukaryota</taxon>
        <taxon>Fungi</taxon>
        <taxon>Dikarya</taxon>
        <taxon>Basidiomycota</taxon>
        <taxon>Agaricomycotina</taxon>
        <taxon>Agaricomycetes</taxon>
        <taxon>Cantharellales</taxon>
        <taxon>Ceratobasidiaceae</taxon>
        <taxon>Rhizoctonia</taxon>
    </lineage>
</organism>
<proteinExistence type="predicted"/>
<feature type="transmembrane region" description="Helical" evidence="1">
    <location>
        <begin position="105"/>
        <end position="125"/>
    </location>
</feature>
<sequence length="198" mass="20308">MSFLRLAGAAAVLLSLGLFARALPMNLLGDINVHALAATDGVSCALNKLIEADIIGKINGCVHLDSLADVSVALNACIELIKACSDELLKIGATVTLDAKAKEDIVAFVAAIITLFVKVCLQLTLKFGVAAVARIFADIDLCIKLLLVNLNVCVDGIIALVLNALVSVTVGLMPQLNLAVCASLFASLGAVAGVSIGN</sequence>
<protein>
    <recommendedName>
        <fullName evidence="5">Transmembrane protein</fullName>
    </recommendedName>
</protein>
<gene>
    <name evidence="3" type="ORF">RDB_LOCUS156755</name>
</gene>
<feature type="transmembrane region" description="Helical" evidence="1">
    <location>
        <begin position="146"/>
        <end position="170"/>
    </location>
</feature>
<name>A0A8H3GNW8_9AGAM</name>
<keyword evidence="2" id="KW-0732">Signal</keyword>
<evidence type="ECO:0000256" key="2">
    <source>
        <dbReference type="SAM" id="SignalP"/>
    </source>
</evidence>
<evidence type="ECO:0000313" key="4">
    <source>
        <dbReference type="Proteomes" id="UP000663846"/>
    </source>
</evidence>
<feature type="chain" id="PRO_5034209193" description="Transmembrane protein" evidence="2">
    <location>
        <begin position="23"/>
        <end position="198"/>
    </location>
</feature>
<evidence type="ECO:0008006" key="5">
    <source>
        <dbReference type="Google" id="ProtNLM"/>
    </source>
</evidence>